<dbReference type="InterPro" id="IPR005801">
    <property type="entry name" value="ADC_synthase"/>
</dbReference>
<dbReference type="Pfam" id="PF00425">
    <property type="entry name" value="Chorismate_bind"/>
    <property type="match status" value="1"/>
</dbReference>
<feature type="domain" description="Chorismate-utilising enzyme C-terminal" evidence="6">
    <location>
        <begin position="105"/>
        <end position="358"/>
    </location>
</feature>
<keyword evidence="4 7" id="KW-0413">Isomerase</keyword>
<dbReference type="AlphaFoldDB" id="A0A0N9IEB7"/>
<proteinExistence type="inferred from homology"/>
<protein>
    <recommendedName>
        <fullName evidence="3">isochorismate synthase</fullName>
        <ecNumber evidence="3">5.4.4.2</ecNumber>
    </recommendedName>
    <alternativeName>
        <fullName evidence="5">Isochorismate mutase</fullName>
    </alternativeName>
</protein>
<dbReference type="PANTHER" id="PTHR42839">
    <property type="entry name" value="ISOCHORISMATE SYNTHASE ENTC"/>
    <property type="match status" value="1"/>
</dbReference>
<keyword evidence="8" id="KW-1185">Reference proteome</keyword>
<dbReference type="EMBL" id="CP012752">
    <property type="protein sequence ID" value="ALG14868.1"/>
    <property type="molecule type" value="Genomic_DNA"/>
</dbReference>
<evidence type="ECO:0000256" key="3">
    <source>
        <dbReference type="ARBA" id="ARBA00012824"/>
    </source>
</evidence>
<dbReference type="PANTHER" id="PTHR42839:SF2">
    <property type="entry name" value="ISOCHORISMATE SYNTHASE ENTC"/>
    <property type="match status" value="1"/>
</dbReference>
<evidence type="ECO:0000313" key="7">
    <source>
        <dbReference type="EMBL" id="ALG14868.1"/>
    </source>
</evidence>
<dbReference type="STRING" id="860235.AOZ06_18265"/>
<dbReference type="NCBIfam" id="TIGR00543">
    <property type="entry name" value="isochor_syn"/>
    <property type="match status" value="1"/>
</dbReference>
<dbReference type="Gene3D" id="3.60.120.10">
    <property type="entry name" value="Anthranilate synthase"/>
    <property type="match status" value="1"/>
</dbReference>
<evidence type="ECO:0000256" key="5">
    <source>
        <dbReference type="ARBA" id="ARBA00041564"/>
    </source>
</evidence>
<evidence type="ECO:0000256" key="2">
    <source>
        <dbReference type="ARBA" id="ARBA00005297"/>
    </source>
</evidence>
<reference evidence="7 8" key="1">
    <citation type="submission" date="2015-07" db="EMBL/GenBank/DDBJ databases">
        <title>Genome sequencing of Kibdelosporangium phytohabitans.</title>
        <authorList>
            <person name="Qin S."/>
            <person name="Xing K."/>
        </authorList>
    </citation>
    <scope>NUCLEOTIDE SEQUENCE [LARGE SCALE GENOMIC DNA]</scope>
    <source>
        <strain evidence="7 8">KLBMP1111</strain>
    </source>
</reference>
<dbReference type="KEGG" id="kphy:AOZ06_18265"/>
<accession>A0A0N9IEB7</accession>
<dbReference type="InterPro" id="IPR015890">
    <property type="entry name" value="Chorismate_C"/>
</dbReference>
<evidence type="ECO:0000256" key="4">
    <source>
        <dbReference type="ARBA" id="ARBA00023235"/>
    </source>
</evidence>
<evidence type="ECO:0000313" key="8">
    <source>
        <dbReference type="Proteomes" id="UP000063699"/>
    </source>
</evidence>
<evidence type="ECO:0000256" key="1">
    <source>
        <dbReference type="ARBA" id="ARBA00000799"/>
    </source>
</evidence>
<comment type="similarity">
    <text evidence="2">Belongs to the isochorismate synthase family.</text>
</comment>
<dbReference type="SUPFAM" id="SSF56322">
    <property type="entry name" value="ADC synthase"/>
    <property type="match status" value="1"/>
</dbReference>
<dbReference type="OrthoDB" id="9806579at2"/>
<dbReference type="InterPro" id="IPR004561">
    <property type="entry name" value="IsoChor_synthase"/>
</dbReference>
<dbReference type="GO" id="GO:0008909">
    <property type="term" value="F:isochorismate synthase activity"/>
    <property type="evidence" value="ECO:0007669"/>
    <property type="project" value="UniProtKB-EC"/>
</dbReference>
<gene>
    <name evidence="7" type="ORF">AOZ06_18265</name>
</gene>
<comment type="catalytic activity">
    <reaction evidence="1">
        <text>chorismate = isochorismate</text>
        <dbReference type="Rhea" id="RHEA:18985"/>
        <dbReference type="ChEBI" id="CHEBI:29748"/>
        <dbReference type="ChEBI" id="CHEBI:29780"/>
        <dbReference type="EC" id="5.4.4.2"/>
    </reaction>
</comment>
<organism evidence="7 8">
    <name type="scientific">Kibdelosporangium phytohabitans</name>
    <dbReference type="NCBI Taxonomy" id="860235"/>
    <lineage>
        <taxon>Bacteria</taxon>
        <taxon>Bacillati</taxon>
        <taxon>Actinomycetota</taxon>
        <taxon>Actinomycetes</taxon>
        <taxon>Pseudonocardiales</taxon>
        <taxon>Pseudonocardiaceae</taxon>
        <taxon>Kibdelosporangium</taxon>
    </lineage>
</organism>
<evidence type="ECO:0000259" key="6">
    <source>
        <dbReference type="Pfam" id="PF00425"/>
    </source>
</evidence>
<dbReference type="RefSeq" id="WP_054296723.1">
    <property type="nucleotide sequence ID" value="NZ_CP012752.1"/>
</dbReference>
<dbReference type="GO" id="GO:0009697">
    <property type="term" value="P:salicylic acid biosynthetic process"/>
    <property type="evidence" value="ECO:0007669"/>
    <property type="project" value="TreeGrafter"/>
</dbReference>
<dbReference type="Proteomes" id="UP000063699">
    <property type="component" value="Chromosome"/>
</dbReference>
<name>A0A0N9IEB7_9PSEU</name>
<dbReference type="EC" id="5.4.4.2" evidence="3"/>
<sequence length="372" mass="38669">MHADVTAAAPAELLSDYQPGAFFLSSPAGVVLADEPSAVHTTIAAATQALQAAGGVLAGAIPFARTAPARLGLYSSVRHGQPWHMATPTLSPLDRPDFSGADDSRDVYVAGVRAALERIQSAELSKVVLARVLDLRSDRPVLTGKLLERLVARDPYGYTFATDVGAGSLVGASPELLVSRRAGLVTANPLAGSAPRHADPVQDGRNATGLLVSEKDRHEHEVVVKAVAAGLAPLCARVVVPPTPELLPTRTMWHLSTLIEAEPLPGVSALDLAIALHPTPAVCGTPTEPARALIGELEPFDRGFYTGLVGWTDAAGDGEWAIALRCGVVDGTSLRLYAGAGIVAGSDPDKELAETTAKFRTFLNAIGLGDLT</sequence>